<dbReference type="InterPro" id="IPR001611">
    <property type="entry name" value="Leu-rich_rpt"/>
</dbReference>
<dbReference type="Pfam" id="PF13855">
    <property type="entry name" value="LRR_8"/>
    <property type="match status" value="1"/>
</dbReference>
<evidence type="ECO:0000256" key="1">
    <source>
        <dbReference type="ARBA" id="ARBA00022614"/>
    </source>
</evidence>
<evidence type="ECO:0000256" key="3">
    <source>
        <dbReference type="ARBA" id="ARBA00022737"/>
    </source>
</evidence>
<reference evidence="7" key="2">
    <citation type="submission" date="2021-12" db="EMBL/GenBank/DDBJ databases">
        <title>Resequencing data analysis of finger millet.</title>
        <authorList>
            <person name="Hatakeyama M."/>
            <person name="Aluri S."/>
            <person name="Balachadran M.T."/>
            <person name="Sivarajan S.R."/>
            <person name="Poveda L."/>
            <person name="Shimizu-Inatsugi R."/>
            <person name="Schlapbach R."/>
            <person name="Sreeman S.M."/>
            <person name="Shimizu K.K."/>
        </authorList>
    </citation>
    <scope>NUCLEOTIDE SEQUENCE</scope>
</reference>
<sequence>MISKDGFKLFVLSVCCITSFALAESDIKKLYTLRDSFAGTKDLLQSWFDPETPPCHWSGITCKGRTVVAINLSSVPLRVPFPSYIVAFQSLVGLYFRGCGITGVIPEALGKLQHLHYLDLSNNQLTGSIPVSLYKLKMLKEIVLDKKQFVWAVECCHFSTSSSHKAINIHELHLWRTSFDVGKPAEFGEFSFRAQPFHW</sequence>
<dbReference type="AlphaFoldDB" id="A0AAV5BY85"/>
<dbReference type="Proteomes" id="UP001054889">
    <property type="component" value="Unassembled WGS sequence"/>
</dbReference>
<dbReference type="InterPro" id="IPR052592">
    <property type="entry name" value="LRR-RLK"/>
</dbReference>
<dbReference type="Pfam" id="PF08263">
    <property type="entry name" value="LRRNT_2"/>
    <property type="match status" value="1"/>
</dbReference>
<dbReference type="EMBL" id="BQKI01000003">
    <property type="protein sequence ID" value="GJM90492.1"/>
    <property type="molecule type" value="Genomic_DNA"/>
</dbReference>
<keyword evidence="8" id="KW-1185">Reference proteome</keyword>
<dbReference type="InterPro" id="IPR013210">
    <property type="entry name" value="LRR_N_plant-typ"/>
</dbReference>
<keyword evidence="1" id="KW-0433">Leucine-rich repeat</keyword>
<protein>
    <recommendedName>
        <fullName evidence="6">Leucine-rich repeat-containing N-terminal plant-type domain-containing protein</fullName>
    </recommendedName>
</protein>
<proteinExistence type="predicted"/>
<gene>
    <name evidence="7" type="primary">ga06777</name>
    <name evidence="7" type="ORF">PR202_ga06777</name>
</gene>
<dbReference type="PROSITE" id="PS51450">
    <property type="entry name" value="LRR"/>
    <property type="match status" value="1"/>
</dbReference>
<feature type="domain" description="Leucine-rich repeat-containing N-terminal plant-type" evidence="6">
    <location>
        <begin position="24"/>
        <end position="62"/>
    </location>
</feature>
<dbReference type="SUPFAM" id="SSF52058">
    <property type="entry name" value="L domain-like"/>
    <property type="match status" value="1"/>
</dbReference>
<dbReference type="PANTHER" id="PTHR48054">
    <property type="entry name" value="RECEPTOR KINASE-LIKE PROTEIN XA21"/>
    <property type="match status" value="1"/>
</dbReference>
<keyword evidence="4" id="KW-0325">Glycoprotein</keyword>
<organism evidence="7 8">
    <name type="scientific">Eleusine coracana subsp. coracana</name>
    <dbReference type="NCBI Taxonomy" id="191504"/>
    <lineage>
        <taxon>Eukaryota</taxon>
        <taxon>Viridiplantae</taxon>
        <taxon>Streptophyta</taxon>
        <taxon>Embryophyta</taxon>
        <taxon>Tracheophyta</taxon>
        <taxon>Spermatophyta</taxon>
        <taxon>Magnoliopsida</taxon>
        <taxon>Liliopsida</taxon>
        <taxon>Poales</taxon>
        <taxon>Poaceae</taxon>
        <taxon>PACMAD clade</taxon>
        <taxon>Chloridoideae</taxon>
        <taxon>Cynodonteae</taxon>
        <taxon>Eleusininae</taxon>
        <taxon>Eleusine</taxon>
    </lineage>
</organism>
<feature type="signal peptide" evidence="5">
    <location>
        <begin position="1"/>
        <end position="23"/>
    </location>
</feature>
<evidence type="ECO:0000313" key="8">
    <source>
        <dbReference type="Proteomes" id="UP001054889"/>
    </source>
</evidence>
<feature type="chain" id="PRO_5044022698" description="Leucine-rich repeat-containing N-terminal plant-type domain-containing protein" evidence="5">
    <location>
        <begin position="24"/>
        <end position="199"/>
    </location>
</feature>
<accession>A0AAV5BY85</accession>
<dbReference type="FunFam" id="3.80.10.10:FF:000041">
    <property type="entry name" value="LRR receptor-like serine/threonine-protein kinase ERECTA"/>
    <property type="match status" value="1"/>
</dbReference>
<evidence type="ECO:0000256" key="5">
    <source>
        <dbReference type="SAM" id="SignalP"/>
    </source>
</evidence>
<evidence type="ECO:0000256" key="4">
    <source>
        <dbReference type="ARBA" id="ARBA00023180"/>
    </source>
</evidence>
<dbReference type="Gene3D" id="3.80.10.10">
    <property type="entry name" value="Ribonuclease Inhibitor"/>
    <property type="match status" value="1"/>
</dbReference>
<keyword evidence="3" id="KW-0677">Repeat</keyword>
<comment type="caution">
    <text evidence="7">The sequence shown here is derived from an EMBL/GenBank/DDBJ whole genome shotgun (WGS) entry which is preliminary data.</text>
</comment>
<evidence type="ECO:0000313" key="7">
    <source>
        <dbReference type="EMBL" id="GJM90492.1"/>
    </source>
</evidence>
<reference evidence="7" key="1">
    <citation type="journal article" date="2018" name="DNA Res.">
        <title>Multiple hybrid de novo genome assembly of finger millet, an orphan allotetraploid crop.</title>
        <authorList>
            <person name="Hatakeyama M."/>
            <person name="Aluri S."/>
            <person name="Balachadran M.T."/>
            <person name="Sivarajan S.R."/>
            <person name="Patrignani A."/>
            <person name="Gruter S."/>
            <person name="Poveda L."/>
            <person name="Shimizu-Inatsugi R."/>
            <person name="Baeten J."/>
            <person name="Francoijs K.J."/>
            <person name="Nataraja K.N."/>
            <person name="Reddy Y.A.N."/>
            <person name="Phadnis S."/>
            <person name="Ravikumar R.L."/>
            <person name="Schlapbach R."/>
            <person name="Sreeman S.M."/>
            <person name="Shimizu K.K."/>
        </authorList>
    </citation>
    <scope>NUCLEOTIDE SEQUENCE</scope>
</reference>
<name>A0AAV5BY85_ELECO</name>
<dbReference type="InterPro" id="IPR032675">
    <property type="entry name" value="LRR_dom_sf"/>
</dbReference>
<evidence type="ECO:0000259" key="6">
    <source>
        <dbReference type="Pfam" id="PF08263"/>
    </source>
</evidence>
<evidence type="ECO:0000256" key="2">
    <source>
        <dbReference type="ARBA" id="ARBA00022729"/>
    </source>
</evidence>
<dbReference type="PANTHER" id="PTHR48054:SF30">
    <property type="entry name" value="LEUCINE-RICH REPEAT PROTEIN KINASE FAMILY PROTEIN"/>
    <property type="match status" value="1"/>
</dbReference>
<keyword evidence="2 5" id="KW-0732">Signal</keyword>